<feature type="domain" description="HTH marR-type" evidence="1">
    <location>
        <begin position="26"/>
        <end position="68"/>
    </location>
</feature>
<dbReference type="InterPro" id="IPR036390">
    <property type="entry name" value="WH_DNA-bd_sf"/>
</dbReference>
<evidence type="ECO:0000313" key="2">
    <source>
        <dbReference type="EMBL" id="CAB4139643.1"/>
    </source>
</evidence>
<proteinExistence type="predicted"/>
<dbReference type="SUPFAM" id="SSF46785">
    <property type="entry name" value="Winged helix' DNA-binding domain"/>
    <property type="match status" value="1"/>
</dbReference>
<organism evidence="2">
    <name type="scientific">uncultured Caudovirales phage</name>
    <dbReference type="NCBI Taxonomy" id="2100421"/>
    <lineage>
        <taxon>Viruses</taxon>
        <taxon>Duplodnaviria</taxon>
        <taxon>Heunggongvirae</taxon>
        <taxon>Uroviricota</taxon>
        <taxon>Caudoviricetes</taxon>
        <taxon>Peduoviridae</taxon>
        <taxon>Maltschvirus</taxon>
        <taxon>Maltschvirus maltsch</taxon>
    </lineage>
</organism>
<dbReference type="Pfam" id="PF12802">
    <property type="entry name" value="MarR_2"/>
    <property type="match status" value="1"/>
</dbReference>
<evidence type="ECO:0000259" key="1">
    <source>
        <dbReference type="Pfam" id="PF12802"/>
    </source>
</evidence>
<gene>
    <name evidence="2" type="ORF">UFOVP347_51</name>
</gene>
<accession>A0A6J5M282</accession>
<sequence>MAPKPLKALPTLIAALEELRALDEVMPIQQAHALLVIAKRPGLTMQELSDETGLAQSSCSRNVAALSEWHRYGKPGLDLVASEDDPRERRRKVMWLTPKGRTVVGKLMAHLGDDSAPQPFDRRDLFRLT</sequence>
<dbReference type="InterPro" id="IPR000835">
    <property type="entry name" value="HTH_MarR-typ"/>
</dbReference>
<dbReference type="InterPro" id="IPR036388">
    <property type="entry name" value="WH-like_DNA-bd_sf"/>
</dbReference>
<dbReference type="Gene3D" id="1.10.10.10">
    <property type="entry name" value="Winged helix-like DNA-binding domain superfamily/Winged helix DNA-binding domain"/>
    <property type="match status" value="1"/>
</dbReference>
<dbReference type="EMBL" id="LR796356">
    <property type="protein sequence ID" value="CAB4139643.1"/>
    <property type="molecule type" value="Genomic_DNA"/>
</dbReference>
<protein>
    <submittedName>
        <fullName evidence="2">MarR Transcriptional regulators</fullName>
    </submittedName>
</protein>
<reference evidence="2" key="1">
    <citation type="submission" date="2020-04" db="EMBL/GenBank/DDBJ databases">
        <authorList>
            <person name="Chiriac C."/>
            <person name="Salcher M."/>
            <person name="Ghai R."/>
            <person name="Kavagutti S V."/>
        </authorList>
    </citation>
    <scope>NUCLEOTIDE SEQUENCE</scope>
</reference>
<name>A0A6J5M282_9CAUD</name>
<dbReference type="GO" id="GO:0003700">
    <property type="term" value="F:DNA-binding transcription factor activity"/>
    <property type="evidence" value="ECO:0007669"/>
    <property type="project" value="InterPro"/>
</dbReference>